<feature type="signal peptide" evidence="6">
    <location>
        <begin position="1"/>
        <end position="18"/>
    </location>
</feature>
<organism evidence="8 9">
    <name type="scientific">Tenebrio molitor</name>
    <name type="common">Yellow mealworm beetle</name>
    <dbReference type="NCBI Taxonomy" id="7067"/>
    <lineage>
        <taxon>Eukaryota</taxon>
        <taxon>Metazoa</taxon>
        <taxon>Ecdysozoa</taxon>
        <taxon>Arthropoda</taxon>
        <taxon>Hexapoda</taxon>
        <taxon>Insecta</taxon>
        <taxon>Pterygota</taxon>
        <taxon>Neoptera</taxon>
        <taxon>Endopterygota</taxon>
        <taxon>Coleoptera</taxon>
        <taxon>Polyphaga</taxon>
        <taxon>Cucujiformia</taxon>
        <taxon>Tenebrionidae</taxon>
        <taxon>Tenebrio</taxon>
    </lineage>
</organism>
<dbReference type="PANTHER" id="PTHR43142:SF1">
    <property type="entry name" value="CARBOXYLIC ESTER HYDROLASE"/>
    <property type="match status" value="1"/>
</dbReference>
<proteinExistence type="inferred from homology"/>
<dbReference type="PANTHER" id="PTHR43142">
    <property type="entry name" value="CARBOXYLIC ESTER HYDROLASE"/>
    <property type="match status" value="1"/>
</dbReference>
<dbReference type="PROSITE" id="PS00941">
    <property type="entry name" value="CARBOXYLESTERASE_B_2"/>
    <property type="match status" value="2"/>
</dbReference>
<keyword evidence="6" id="KW-0732">Signal</keyword>
<evidence type="ECO:0000313" key="9">
    <source>
        <dbReference type="Proteomes" id="UP000719412"/>
    </source>
</evidence>
<dbReference type="SUPFAM" id="SSF53474">
    <property type="entry name" value="alpha/beta-Hydrolases"/>
    <property type="match status" value="2"/>
</dbReference>
<dbReference type="InterPro" id="IPR019819">
    <property type="entry name" value="Carboxylesterase_B_CS"/>
</dbReference>
<dbReference type="InterPro" id="IPR029058">
    <property type="entry name" value="AB_hydrolase_fold"/>
</dbReference>
<dbReference type="Pfam" id="PF00135">
    <property type="entry name" value="COesterase"/>
    <property type="match status" value="2"/>
</dbReference>
<keyword evidence="5" id="KW-0325">Glycoprotein</keyword>
<evidence type="ECO:0000313" key="8">
    <source>
        <dbReference type="EMBL" id="KAH0814614.1"/>
    </source>
</evidence>
<evidence type="ECO:0000256" key="6">
    <source>
        <dbReference type="SAM" id="SignalP"/>
    </source>
</evidence>
<comment type="caution">
    <text evidence="8">The sequence shown here is derived from an EMBL/GenBank/DDBJ whole genome shotgun (WGS) entry which is preliminary data.</text>
</comment>
<dbReference type="GO" id="GO:0052689">
    <property type="term" value="F:carboxylic ester hydrolase activity"/>
    <property type="evidence" value="ECO:0007669"/>
    <property type="project" value="UniProtKB-KW"/>
</dbReference>
<feature type="chain" id="PRO_5035308002" description="Carboxylesterase type B domain-containing protein" evidence="6">
    <location>
        <begin position="19"/>
        <end position="1093"/>
    </location>
</feature>
<evidence type="ECO:0000256" key="3">
    <source>
        <dbReference type="ARBA" id="ARBA00022801"/>
    </source>
</evidence>
<evidence type="ECO:0000259" key="7">
    <source>
        <dbReference type="Pfam" id="PF00135"/>
    </source>
</evidence>
<name>A0A8J6LAD9_TENMO</name>
<dbReference type="CDD" id="cd00312">
    <property type="entry name" value="Esterase_lipase"/>
    <property type="match status" value="2"/>
</dbReference>
<feature type="domain" description="Carboxylesterase type B" evidence="7">
    <location>
        <begin position="22"/>
        <end position="525"/>
    </location>
</feature>
<keyword evidence="3" id="KW-0378">Hydrolase</keyword>
<dbReference type="InterPro" id="IPR019826">
    <property type="entry name" value="Carboxylesterase_B_AS"/>
</dbReference>
<reference evidence="8" key="2">
    <citation type="submission" date="2021-08" db="EMBL/GenBank/DDBJ databases">
        <authorList>
            <person name="Eriksson T."/>
        </authorList>
    </citation>
    <scope>NUCLEOTIDE SEQUENCE</scope>
    <source>
        <strain evidence="8">Stoneville</strain>
        <tissue evidence="8">Whole head</tissue>
    </source>
</reference>
<keyword evidence="9" id="KW-1185">Reference proteome</keyword>
<dbReference type="InterPro" id="IPR002018">
    <property type="entry name" value="CarbesteraseB"/>
</dbReference>
<evidence type="ECO:0000256" key="1">
    <source>
        <dbReference type="ARBA" id="ARBA00005964"/>
    </source>
</evidence>
<dbReference type="AlphaFoldDB" id="A0A8J6LAD9"/>
<dbReference type="Proteomes" id="UP000719412">
    <property type="component" value="Unassembled WGS sequence"/>
</dbReference>
<gene>
    <name evidence="8" type="ORF">GEV33_008179</name>
</gene>
<accession>A0A8J6LAD9</accession>
<keyword evidence="4" id="KW-1015">Disulfide bond</keyword>
<reference evidence="8" key="1">
    <citation type="journal article" date="2020" name="J Insects Food Feed">
        <title>The yellow mealworm (Tenebrio molitor) genome: a resource for the emerging insects as food and feed industry.</title>
        <authorList>
            <person name="Eriksson T."/>
            <person name="Andere A."/>
            <person name="Kelstrup H."/>
            <person name="Emery V."/>
            <person name="Picard C."/>
        </authorList>
    </citation>
    <scope>NUCLEOTIDE SEQUENCE</scope>
    <source>
        <strain evidence="8">Stoneville</strain>
        <tissue evidence="8">Whole head</tissue>
    </source>
</reference>
<keyword evidence="2" id="KW-0719">Serine esterase</keyword>
<dbReference type="PROSITE" id="PS00122">
    <property type="entry name" value="CARBOXYLESTERASE_B_1"/>
    <property type="match status" value="2"/>
</dbReference>
<sequence>MKLILSLLLILKFLGVWGSNLPIVTIPSLGKLQGTYRVSLKNQTFFSFEGVPYARPPVGKYRFREPASVKSWHGTWEAKTVYKCMQNFQYTAPGDDFVIGDEDCLYLNIYTPDLNPNANLDVVVYIHGGAFMFLHGGFQGPEYILDKNVVYVNLNYRLGPLGFLSTEDEVVPGNNGLKDQIFALQFVKDHVKYFGGNPNSITIIGMSAGGASVHFHYLSPKSRGLFQRGISQSGGMLNPWVLVEKPLEKAKKLGASLGCPTRDNKQMIDCLKRRPGRQIVASVKDFQPWLYNPFSPFGVVVDAWSPDPVLPDHPYNLLKAGKVADLPWITSYTSSEGLYPAADFYANEEYLNDIDTRWNDLLPVILDYNYTLDSRLHNSVSKKIRDYYLGGKHVTRETFMDFVKILSDRLFFTDIRKGVSLQASTVTSPIRLYYFTHRGAHSKSEARSGTNKNFGAAHGDDTSYIFKTILDTTSTERDRAMVELLTEMVASFAKTGKPNVPIEWPSLSKNVNDPLTYLKIESPTDLSVETSVLESAKFWESQPIMENEKLFPEMKEEFLANLGEIRGGYGKSLGGDLYYSFEGVPYANPPVGQHRFEEPTPVKPWKGVWEAKTIYRCMQYNQYTLPGQDYVVGDEDCLYLNIYTPSLDQNANLDVIFYIHGGSFMFNYGGLYGPDYVIDEQVVVVTLNYRIGPLGFLSTENEVVPGNNGIRDQILALQFVKQHATTFGGNPDSITLCGTSAGGASVHLHYLSPKSRNLFQRGISQSGTTLAPWMLMEEPLAKTRKLAAGLGCPTRDVEEMVDCLKTRPARQIVASVKKFQPWLYIPFSPFGIVVDSWSPDPVLPDHPYNLLKTKHLYDVPWMVSYTNAEGLYPADEFYGDEEYLKDIDTRWNELIPLILDYNYTVELRLHDEVSQKIRQHFLGEKKLSRTTFRDFLPILSERLFTVGIQKAVMLQASATKSPVYSYQFAYHGGHSWFEYTSEVDNRDFGASHGDDVPYIFKIKAVNTNGTEDDRRMVKLMVKLITSFTKTGKPNVNVEWTAVSKTNPDFLSHLKIHSPEMLSLEMEPLEMIEFWDSLPIKENEKLFVEEKEEL</sequence>
<comment type="similarity">
    <text evidence="1">Belongs to the type-B carboxylesterase/lipase family.</text>
</comment>
<evidence type="ECO:0000256" key="4">
    <source>
        <dbReference type="ARBA" id="ARBA00023157"/>
    </source>
</evidence>
<dbReference type="Gene3D" id="3.40.50.1820">
    <property type="entry name" value="alpha/beta hydrolase"/>
    <property type="match status" value="2"/>
</dbReference>
<dbReference type="EMBL" id="JABDTM020024116">
    <property type="protein sequence ID" value="KAH0814614.1"/>
    <property type="molecule type" value="Genomic_DNA"/>
</dbReference>
<evidence type="ECO:0000256" key="2">
    <source>
        <dbReference type="ARBA" id="ARBA00022487"/>
    </source>
</evidence>
<protein>
    <recommendedName>
        <fullName evidence="7">Carboxylesterase type B domain-containing protein</fullName>
    </recommendedName>
</protein>
<evidence type="ECO:0000256" key="5">
    <source>
        <dbReference type="ARBA" id="ARBA00023180"/>
    </source>
</evidence>
<feature type="domain" description="Carboxylesterase type B" evidence="7">
    <location>
        <begin position="560"/>
        <end position="1051"/>
    </location>
</feature>